<sequence length="122" mass="13939">MWDTYLSESNGFDDYHVYVCAAFLHHFGHKLKKMEFEEALAALTQGIGRLPYGEFDVLDLEVVLSQAYIWRSRLKENRIKEYQMVLPNQTCSSQSRGTTGAKYLGETLFPISLMSDVGSLFS</sequence>
<dbReference type="InterPro" id="IPR035969">
    <property type="entry name" value="Rab-GAP_TBC_sf"/>
</dbReference>
<dbReference type="EMBL" id="HBGN01033619">
    <property type="protein sequence ID" value="CAD9350904.1"/>
    <property type="molecule type" value="Transcribed_RNA"/>
</dbReference>
<reference evidence="1" key="1">
    <citation type="submission" date="2021-01" db="EMBL/GenBank/DDBJ databases">
        <authorList>
            <person name="Corre E."/>
            <person name="Pelletier E."/>
            <person name="Niang G."/>
            <person name="Scheremetjew M."/>
            <person name="Finn R."/>
            <person name="Kale V."/>
            <person name="Holt S."/>
            <person name="Cochrane G."/>
            <person name="Meng A."/>
            <person name="Brown T."/>
            <person name="Cohen L."/>
        </authorList>
    </citation>
    <scope>NUCLEOTIDE SEQUENCE</scope>
    <source>
        <strain evidence="1">Pop2</strain>
    </source>
</reference>
<accession>A0A7S2ERZ8</accession>
<name>A0A7S2ERZ8_9STRA</name>
<protein>
    <submittedName>
        <fullName evidence="1">Uncharacterized protein</fullName>
    </submittedName>
</protein>
<evidence type="ECO:0000313" key="1">
    <source>
        <dbReference type="EMBL" id="CAD9350904.1"/>
    </source>
</evidence>
<proteinExistence type="predicted"/>
<dbReference type="SUPFAM" id="SSF47923">
    <property type="entry name" value="Ypt/Rab-GAP domain of gyp1p"/>
    <property type="match status" value="1"/>
</dbReference>
<dbReference type="AlphaFoldDB" id="A0A7S2ERZ8"/>
<gene>
    <name evidence="1" type="ORF">DBRI1063_LOCUS21689</name>
</gene>
<organism evidence="1">
    <name type="scientific">Ditylum brightwellii</name>
    <dbReference type="NCBI Taxonomy" id="49249"/>
    <lineage>
        <taxon>Eukaryota</taxon>
        <taxon>Sar</taxon>
        <taxon>Stramenopiles</taxon>
        <taxon>Ochrophyta</taxon>
        <taxon>Bacillariophyta</taxon>
        <taxon>Mediophyceae</taxon>
        <taxon>Lithodesmiophycidae</taxon>
        <taxon>Lithodesmiales</taxon>
        <taxon>Lithodesmiaceae</taxon>
        <taxon>Ditylum</taxon>
    </lineage>
</organism>
<dbReference type="Gene3D" id="1.10.472.80">
    <property type="entry name" value="Ypt/Rab-GAP domain of gyp1p, domain 3"/>
    <property type="match status" value="1"/>
</dbReference>